<keyword evidence="4" id="KW-1185">Reference proteome</keyword>
<dbReference type="PANTHER" id="PTHR44154">
    <property type="entry name" value="QUINONE OXIDOREDUCTASE"/>
    <property type="match status" value="1"/>
</dbReference>
<dbReference type="PATRIC" id="fig|1423746.3.peg.553"/>
<comment type="caution">
    <text evidence="3">The sequence shown here is derived from an EMBL/GenBank/DDBJ whole genome shotgun (WGS) entry which is preliminary data.</text>
</comment>
<sequence length="343" mass="36952">MSKQNKERIDKMAQETMQAVQLTGPCETSEMKPTTVAKPVLKKGYVLIKVKAFGVNESEVTSRKGQSSSDFTYPRILGIEGAGVVAEVNPGSSLKVGQKVATMMGGMGRAIDGSYAEYTLVKEANVIPLETNLPWKVVGALPEMLQTSYGSLVEGLHLQKGNVVFIHGGSSTVGLMATVVAKMMGATVITTTRHEDKLAILKKFGADYALLDNDDLYKEIKQIAPQGVDKMLELVGFSALFNDLKLIHQGGYACFTGALDGQWTFNNFSPFMIPTGVFLTSYAGEAKDLPAKAFNKVLAEIAKQDLQVPIAKVYHGLAEVGQAQANLESGKFIGKHVVVLDEN</sequence>
<dbReference type="SMART" id="SM00829">
    <property type="entry name" value="PKS_ER"/>
    <property type="match status" value="1"/>
</dbReference>
<dbReference type="InterPro" id="IPR013154">
    <property type="entry name" value="ADH-like_N"/>
</dbReference>
<dbReference type="SUPFAM" id="SSF51735">
    <property type="entry name" value="NAD(P)-binding Rossmann-fold domains"/>
    <property type="match status" value="1"/>
</dbReference>
<dbReference type="Gene3D" id="3.90.180.10">
    <property type="entry name" value="Medium-chain alcohol dehydrogenases, catalytic domain"/>
    <property type="match status" value="1"/>
</dbReference>
<evidence type="ECO:0000259" key="2">
    <source>
        <dbReference type="SMART" id="SM00829"/>
    </source>
</evidence>
<evidence type="ECO:0000256" key="1">
    <source>
        <dbReference type="ARBA" id="ARBA00022857"/>
    </source>
</evidence>
<proteinExistence type="predicted"/>
<protein>
    <submittedName>
        <fullName evidence="3">Dehydrogenase</fullName>
    </submittedName>
</protein>
<dbReference type="GO" id="GO:0016491">
    <property type="term" value="F:oxidoreductase activity"/>
    <property type="evidence" value="ECO:0007669"/>
    <property type="project" value="InterPro"/>
</dbReference>
<dbReference type="InterPro" id="IPR011032">
    <property type="entry name" value="GroES-like_sf"/>
</dbReference>
<gene>
    <name evidence="3" type="ORF">FD27_GL000544</name>
</gene>
<evidence type="ECO:0000313" key="3">
    <source>
        <dbReference type="EMBL" id="KRL27803.1"/>
    </source>
</evidence>
<dbReference type="InterPro" id="IPR013149">
    <property type="entry name" value="ADH-like_C"/>
</dbReference>
<reference evidence="3 4" key="1">
    <citation type="journal article" date="2015" name="Genome Announc.">
        <title>Expanding the biotechnology potential of lactobacilli through comparative genomics of 213 strains and associated genera.</title>
        <authorList>
            <person name="Sun Z."/>
            <person name="Harris H.M."/>
            <person name="McCann A."/>
            <person name="Guo C."/>
            <person name="Argimon S."/>
            <person name="Zhang W."/>
            <person name="Yang X."/>
            <person name="Jeffery I.B."/>
            <person name="Cooney J.C."/>
            <person name="Kagawa T.F."/>
            <person name="Liu W."/>
            <person name="Song Y."/>
            <person name="Salvetti E."/>
            <person name="Wrobel A."/>
            <person name="Rasinkangas P."/>
            <person name="Parkhill J."/>
            <person name="Rea M.C."/>
            <person name="O'Sullivan O."/>
            <person name="Ritari J."/>
            <person name="Douillard F.P."/>
            <person name="Paul Ross R."/>
            <person name="Yang R."/>
            <person name="Briner A.E."/>
            <person name="Felis G.E."/>
            <person name="de Vos W.M."/>
            <person name="Barrangou R."/>
            <person name="Klaenhammer T.R."/>
            <person name="Caufield P.W."/>
            <person name="Cui Y."/>
            <person name="Zhang H."/>
            <person name="O'Toole P.W."/>
        </authorList>
    </citation>
    <scope>NUCLEOTIDE SEQUENCE [LARGE SCALE GENOMIC DNA]</scope>
    <source>
        <strain evidence="3 4">DSM 13145</strain>
    </source>
</reference>
<dbReference type="Pfam" id="PF08240">
    <property type="entry name" value="ADH_N"/>
    <property type="match status" value="1"/>
</dbReference>
<dbReference type="Pfam" id="PF00107">
    <property type="entry name" value="ADH_zinc_N"/>
    <property type="match status" value="1"/>
</dbReference>
<accession>A0A0R1PG87</accession>
<dbReference type="AlphaFoldDB" id="A0A0R1PG87"/>
<dbReference type="PANTHER" id="PTHR44154:SF1">
    <property type="entry name" value="QUINONE OXIDOREDUCTASE"/>
    <property type="match status" value="1"/>
</dbReference>
<dbReference type="STRING" id="1423746.FD27_GL000544"/>
<dbReference type="Proteomes" id="UP000051445">
    <property type="component" value="Unassembled WGS sequence"/>
</dbReference>
<keyword evidence="1" id="KW-0521">NADP</keyword>
<evidence type="ECO:0000313" key="4">
    <source>
        <dbReference type="Proteomes" id="UP000051445"/>
    </source>
</evidence>
<organism evidence="3 4">
    <name type="scientific">Limosilactobacillus frumenti DSM 13145</name>
    <dbReference type="NCBI Taxonomy" id="1423746"/>
    <lineage>
        <taxon>Bacteria</taxon>
        <taxon>Bacillati</taxon>
        <taxon>Bacillota</taxon>
        <taxon>Bacilli</taxon>
        <taxon>Lactobacillales</taxon>
        <taxon>Lactobacillaceae</taxon>
        <taxon>Limosilactobacillus</taxon>
    </lineage>
</organism>
<dbReference type="Gene3D" id="3.40.50.720">
    <property type="entry name" value="NAD(P)-binding Rossmann-like Domain"/>
    <property type="match status" value="1"/>
</dbReference>
<dbReference type="SUPFAM" id="SSF50129">
    <property type="entry name" value="GroES-like"/>
    <property type="match status" value="1"/>
</dbReference>
<feature type="domain" description="Enoyl reductase (ER)" evidence="2">
    <location>
        <begin position="24"/>
        <end position="338"/>
    </location>
</feature>
<name>A0A0R1PG87_9LACO</name>
<dbReference type="InterPro" id="IPR051603">
    <property type="entry name" value="Zinc-ADH_QOR/CCCR"/>
</dbReference>
<dbReference type="InterPro" id="IPR036291">
    <property type="entry name" value="NAD(P)-bd_dom_sf"/>
</dbReference>
<dbReference type="InterPro" id="IPR020843">
    <property type="entry name" value="ER"/>
</dbReference>
<dbReference type="EMBL" id="AZER01000014">
    <property type="protein sequence ID" value="KRL27803.1"/>
    <property type="molecule type" value="Genomic_DNA"/>
</dbReference>